<evidence type="ECO:0000259" key="6">
    <source>
        <dbReference type="PROSITE" id="PS50048"/>
    </source>
</evidence>
<keyword evidence="2" id="KW-0479">Metal-binding</keyword>
<comment type="subcellular location">
    <subcellularLocation>
        <location evidence="1">Nucleus</location>
    </subcellularLocation>
</comment>
<keyword evidence="4" id="KW-0804">Transcription</keyword>
<dbReference type="PANTHER" id="PTHR47338">
    <property type="entry name" value="ZN(II)2CYS6 TRANSCRIPTION FACTOR (EUROFUNG)-RELATED"/>
    <property type="match status" value="1"/>
</dbReference>
<keyword evidence="8" id="KW-1185">Reference proteome</keyword>
<dbReference type="CDD" id="cd00067">
    <property type="entry name" value="GAL4"/>
    <property type="match status" value="1"/>
</dbReference>
<dbReference type="InParanoid" id="A0A1J7J0W3"/>
<dbReference type="Proteomes" id="UP000182658">
    <property type="component" value="Unassembled WGS sequence"/>
</dbReference>
<dbReference type="GO" id="GO:0000981">
    <property type="term" value="F:DNA-binding transcription factor activity, RNA polymerase II-specific"/>
    <property type="evidence" value="ECO:0007669"/>
    <property type="project" value="InterPro"/>
</dbReference>
<organism evidence="7 8">
    <name type="scientific">Coniochaeta ligniaria NRRL 30616</name>
    <dbReference type="NCBI Taxonomy" id="1408157"/>
    <lineage>
        <taxon>Eukaryota</taxon>
        <taxon>Fungi</taxon>
        <taxon>Dikarya</taxon>
        <taxon>Ascomycota</taxon>
        <taxon>Pezizomycotina</taxon>
        <taxon>Sordariomycetes</taxon>
        <taxon>Sordariomycetidae</taxon>
        <taxon>Coniochaetales</taxon>
        <taxon>Coniochaetaceae</taxon>
        <taxon>Coniochaeta</taxon>
    </lineage>
</organism>
<dbReference type="InterPro" id="IPR036864">
    <property type="entry name" value="Zn2-C6_fun-type_DNA-bd_sf"/>
</dbReference>
<sequence length="500" mass="55625">MADRARSKACDACRTRKLKCSNRSSTRPLLPICDNCVRSGIACVSSEQVRRRRPRSGKIVDALRSDSVSGNTLRDHQHDDDDISSRAWTGIEVPVSASPSDTTSDRMSSHPLQHLTLEHTTEVFTFFMHNIYATLPIINFDDFTNRLEQGDGSWDIDFIILGHALDLLHEAYIYTLTPTDGTGNIISRMSVMEQLRCTYDYAEEATANTVIVSFALFVACSVVGKHQRALLYQSEASKLADFARMSSRIEAMRIQRLKALLFVAASASALLSGDSAWRVDMPSSLHVEDLTSWYSAANAPDHHMASDDIRDLDRFAIRQLQLMTRMHMMAGEGSSRELLTEDDVANTISSVTLPATPTVRIVTADLSITQLWFSSDRRRLRNNNNYDSITKLIDAVDLPESTGRKALAWARSLSQSELRIVGLGKMVDIVENMVHLCRLCPNSTAEVEILAGDLMAAIGTADYELKYATTLERCAAILRHTASMCLYVEQTLAYQGSVKK</sequence>
<dbReference type="PROSITE" id="PS50048">
    <property type="entry name" value="ZN2_CY6_FUNGAL_2"/>
    <property type="match status" value="1"/>
</dbReference>
<gene>
    <name evidence="7" type="ORF">CONLIGDRAFT_674811</name>
</gene>
<feature type="domain" description="Zn(2)-C6 fungal-type" evidence="6">
    <location>
        <begin position="9"/>
        <end position="45"/>
    </location>
</feature>
<dbReference type="Gene3D" id="4.10.240.10">
    <property type="entry name" value="Zn(2)-C6 fungal-type DNA-binding domain"/>
    <property type="match status" value="1"/>
</dbReference>
<proteinExistence type="predicted"/>
<dbReference type="PANTHER" id="PTHR47338:SF5">
    <property type="entry name" value="ZN(II)2CYS6 TRANSCRIPTION FACTOR (EUROFUNG)"/>
    <property type="match status" value="1"/>
</dbReference>
<evidence type="ECO:0000313" key="7">
    <source>
        <dbReference type="EMBL" id="OIW22788.1"/>
    </source>
</evidence>
<dbReference type="Pfam" id="PF00172">
    <property type="entry name" value="Zn_clus"/>
    <property type="match status" value="1"/>
</dbReference>
<dbReference type="STRING" id="1408157.A0A1J7J0W3"/>
<keyword evidence="3" id="KW-0805">Transcription regulation</keyword>
<evidence type="ECO:0000256" key="5">
    <source>
        <dbReference type="ARBA" id="ARBA00023242"/>
    </source>
</evidence>
<dbReference type="GO" id="GO:0008270">
    <property type="term" value="F:zinc ion binding"/>
    <property type="evidence" value="ECO:0007669"/>
    <property type="project" value="InterPro"/>
</dbReference>
<accession>A0A1J7J0W3</accession>
<reference evidence="7 8" key="1">
    <citation type="submission" date="2016-10" db="EMBL/GenBank/DDBJ databases">
        <title>Draft genome sequence of Coniochaeta ligniaria NRRL30616, a lignocellulolytic fungus for bioabatement of inhibitors in plant biomass hydrolysates.</title>
        <authorList>
            <consortium name="DOE Joint Genome Institute"/>
            <person name="Jimenez D.J."/>
            <person name="Hector R.E."/>
            <person name="Riley R."/>
            <person name="Sun H."/>
            <person name="Grigoriev I.V."/>
            <person name="Van Elsas J.D."/>
            <person name="Nichols N.N."/>
        </authorList>
    </citation>
    <scope>NUCLEOTIDE SEQUENCE [LARGE SCALE GENOMIC DNA]</scope>
    <source>
        <strain evidence="7 8">NRRL 30616</strain>
    </source>
</reference>
<dbReference type="EMBL" id="KV875110">
    <property type="protein sequence ID" value="OIW22788.1"/>
    <property type="molecule type" value="Genomic_DNA"/>
</dbReference>
<dbReference type="OrthoDB" id="4132249at2759"/>
<evidence type="ECO:0000313" key="8">
    <source>
        <dbReference type="Proteomes" id="UP000182658"/>
    </source>
</evidence>
<dbReference type="SMART" id="SM00066">
    <property type="entry name" value="GAL4"/>
    <property type="match status" value="1"/>
</dbReference>
<dbReference type="GO" id="GO:0005634">
    <property type="term" value="C:nucleus"/>
    <property type="evidence" value="ECO:0007669"/>
    <property type="project" value="UniProtKB-SubCell"/>
</dbReference>
<evidence type="ECO:0000256" key="1">
    <source>
        <dbReference type="ARBA" id="ARBA00004123"/>
    </source>
</evidence>
<dbReference type="InterPro" id="IPR050815">
    <property type="entry name" value="TF_fung"/>
</dbReference>
<evidence type="ECO:0000256" key="2">
    <source>
        <dbReference type="ARBA" id="ARBA00022723"/>
    </source>
</evidence>
<dbReference type="PROSITE" id="PS00463">
    <property type="entry name" value="ZN2_CY6_FUNGAL_1"/>
    <property type="match status" value="1"/>
</dbReference>
<protein>
    <recommendedName>
        <fullName evidence="6">Zn(2)-C6 fungal-type domain-containing protein</fullName>
    </recommendedName>
</protein>
<dbReference type="InterPro" id="IPR001138">
    <property type="entry name" value="Zn2Cys6_DnaBD"/>
</dbReference>
<name>A0A1J7J0W3_9PEZI</name>
<keyword evidence="5" id="KW-0539">Nucleus</keyword>
<dbReference type="AlphaFoldDB" id="A0A1J7J0W3"/>
<evidence type="ECO:0000256" key="4">
    <source>
        <dbReference type="ARBA" id="ARBA00023163"/>
    </source>
</evidence>
<evidence type="ECO:0000256" key="3">
    <source>
        <dbReference type="ARBA" id="ARBA00023015"/>
    </source>
</evidence>
<dbReference type="SUPFAM" id="SSF57701">
    <property type="entry name" value="Zn2/Cys6 DNA-binding domain"/>
    <property type="match status" value="1"/>
</dbReference>